<evidence type="ECO:0000313" key="7">
    <source>
        <dbReference type="EMBL" id="TYO95257.1"/>
    </source>
</evidence>
<dbReference type="Gene3D" id="1.10.1040.10">
    <property type="entry name" value="N-(1-d-carboxylethyl)-l-norvaline Dehydrogenase, domain 2"/>
    <property type="match status" value="1"/>
</dbReference>
<dbReference type="Gene3D" id="3.40.50.720">
    <property type="entry name" value="NAD(P)-binding Rossmann-like Domain"/>
    <property type="match status" value="1"/>
</dbReference>
<comment type="caution">
    <text evidence="7">The sequence shown here is derived from an EMBL/GenBank/DDBJ whole genome shotgun (WGS) entry which is preliminary data.</text>
</comment>
<dbReference type="SUPFAM" id="SSF48179">
    <property type="entry name" value="6-phosphogluconate dehydrogenase C-terminal domain-like"/>
    <property type="match status" value="1"/>
</dbReference>
<proteinExistence type="inferred from homology"/>
<name>A0A5D3WGL1_9BACT</name>
<evidence type="ECO:0000256" key="2">
    <source>
        <dbReference type="ARBA" id="ARBA00023002"/>
    </source>
</evidence>
<evidence type="ECO:0000256" key="3">
    <source>
        <dbReference type="PIRSR" id="PIRSR000105-1"/>
    </source>
</evidence>
<dbReference type="InterPro" id="IPR006176">
    <property type="entry name" value="3-OHacyl-CoA_DH_NAD-bd"/>
</dbReference>
<evidence type="ECO:0000256" key="4">
    <source>
        <dbReference type="PIRSR" id="PIRSR000105-2"/>
    </source>
</evidence>
<evidence type="ECO:0000259" key="6">
    <source>
        <dbReference type="Pfam" id="PF02737"/>
    </source>
</evidence>
<dbReference type="SUPFAM" id="SSF51735">
    <property type="entry name" value="NAD(P)-binding Rossmann-fold domains"/>
    <property type="match status" value="1"/>
</dbReference>
<feature type="binding site" evidence="4">
    <location>
        <position position="126"/>
    </location>
    <ligand>
        <name>NAD(+)</name>
        <dbReference type="ChEBI" id="CHEBI:57540"/>
    </ligand>
</feature>
<dbReference type="PANTHER" id="PTHR48075:SF5">
    <property type="entry name" value="3-HYDROXYBUTYRYL-COA DEHYDROGENASE"/>
    <property type="match status" value="1"/>
</dbReference>
<evidence type="ECO:0000259" key="5">
    <source>
        <dbReference type="Pfam" id="PF00725"/>
    </source>
</evidence>
<comment type="similarity">
    <text evidence="1">Belongs to the 3-hydroxyacyl-CoA dehydrogenase family.</text>
</comment>
<dbReference type="GO" id="GO:0006635">
    <property type="term" value="P:fatty acid beta-oxidation"/>
    <property type="evidence" value="ECO:0007669"/>
    <property type="project" value="TreeGrafter"/>
</dbReference>
<evidence type="ECO:0000313" key="8">
    <source>
        <dbReference type="Proteomes" id="UP000324159"/>
    </source>
</evidence>
<protein>
    <submittedName>
        <fullName evidence="7">3-hydroxybutyryl-CoA dehydrogenase</fullName>
    </submittedName>
</protein>
<dbReference type="NCBIfam" id="NF004474">
    <property type="entry name" value="PRK05808.1"/>
    <property type="match status" value="1"/>
</dbReference>
<feature type="domain" description="3-hydroxyacyl-CoA dehydrogenase NAD binding" evidence="6">
    <location>
        <begin position="3"/>
        <end position="189"/>
    </location>
</feature>
<dbReference type="GO" id="GO:0070403">
    <property type="term" value="F:NAD+ binding"/>
    <property type="evidence" value="ECO:0007669"/>
    <property type="project" value="InterPro"/>
</dbReference>
<dbReference type="Pfam" id="PF02737">
    <property type="entry name" value="3HCDH_N"/>
    <property type="match status" value="1"/>
</dbReference>
<keyword evidence="4" id="KW-0520">NAD</keyword>
<dbReference type="InterPro" id="IPR022694">
    <property type="entry name" value="3-OHacyl-CoA_DH"/>
</dbReference>
<feature type="domain" description="3-hydroxyacyl-CoA dehydrogenase C-terminal" evidence="5">
    <location>
        <begin position="193"/>
        <end position="289"/>
    </location>
</feature>
<dbReference type="FunFam" id="3.40.50.720:FF:000009">
    <property type="entry name" value="Fatty oxidation complex, alpha subunit"/>
    <property type="match status" value="1"/>
</dbReference>
<feature type="binding site" evidence="4">
    <location>
        <position position="31"/>
    </location>
    <ligand>
        <name>NAD(+)</name>
        <dbReference type="ChEBI" id="CHEBI:57540"/>
    </ligand>
</feature>
<dbReference type="InterPro" id="IPR036291">
    <property type="entry name" value="NAD(P)-bd_dom_sf"/>
</dbReference>
<dbReference type="PANTHER" id="PTHR48075">
    <property type="entry name" value="3-HYDROXYACYL-COA DEHYDROGENASE FAMILY PROTEIN"/>
    <property type="match status" value="1"/>
</dbReference>
<dbReference type="GO" id="GO:0008691">
    <property type="term" value="F:3-hydroxybutyryl-CoA dehydrogenase activity"/>
    <property type="evidence" value="ECO:0007669"/>
    <property type="project" value="TreeGrafter"/>
</dbReference>
<feature type="binding site" evidence="4">
    <location>
        <position position="99"/>
    </location>
    <ligand>
        <name>NAD(+)</name>
        <dbReference type="ChEBI" id="CHEBI:57540"/>
    </ligand>
</feature>
<dbReference type="EMBL" id="VNIB01000020">
    <property type="protein sequence ID" value="TYO95257.1"/>
    <property type="molecule type" value="Genomic_DNA"/>
</dbReference>
<keyword evidence="8" id="KW-1185">Reference proteome</keyword>
<dbReference type="PIRSF" id="PIRSF000105">
    <property type="entry name" value="HCDH"/>
    <property type="match status" value="1"/>
</dbReference>
<feature type="site" description="Important for catalytic activity" evidence="3">
    <location>
        <position position="147"/>
    </location>
</feature>
<gene>
    <name evidence="7" type="ORF">EDC39_12021</name>
</gene>
<dbReference type="InterPro" id="IPR008927">
    <property type="entry name" value="6-PGluconate_DH-like_C_sf"/>
</dbReference>
<feature type="binding site" evidence="4">
    <location>
        <begin position="8"/>
        <end position="13"/>
    </location>
    <ligand>
        <name>NAD(+)</name>
        <dbReference type="ChEBI" id="CHEBI:57540"/>
    </ligand>
</feature>
<feature type="binding site" evidence="4">
    <location>
        <position position="104"/>
    </location>
    <ligand>
        <name>NAD(+)</name>
        <dbReference type="ChEBI" id="CHEBI:57540"/>
    </ligand>
</feature>
<dbReference type="AlphaFoldDB" id="A0A5D3WGL1"/>
<dbReference type="InterPro" id="IPR006108">
    <property type="entry name" value="3HC_DH_C"/>
</dbReference>
<dbReference type="InterPro" id="IPR013328">
    <property type="entry name" value="6PGD_dom2"/>
</dbReference>
<dbReference type="RefSeq" id="WP_148897174.1">
    <property type="nucleotide sequence ID" value="NZ_VNIB01000020.1"/>
</dbReference>
<feature type="binding site" evidence="4">
    <location>
        <position position="281"/>
    </location>
    <ligand>
        <name>NAD(+)</name>
        <dbReference type="ChEBI" id="CHEBI:57540"/>
    </ligand>
</feature>
<keyword evidence="2" id="KW-0560">Oxidoreductase</keyword>
<dbReference type="PROSITE" id="PS00067">
    <property type="entry name" value="3HCDH"/>
    <property type="match status" value="1"/>
</dbReference>
<organism evidence="7 8">
    <name type="scientific">Geothermobacter ehrlichii</name>
    <dbReference type="NCBI Taxonomy" id="213224"/>
    <lineage>
        <taxon>Bacteria</taxon>
        <taxon>Pseudomonadati</taxon>
        <taxon>Thermodesulfobacteriota</taxon>
        <taxon>Desulfuromonadia</taxon>
        <taxon>Desulfuromonadales</taxon>
        <taxon>Geothermobacteraceae</taxon>
        <taxon>Geothermobacter</taxon>
    </lineage>
</organism>
<dbReference type="OrthoDB" id="9775332at2"/>
<reference evidence="7 8" key="1">
    <citation type="submission" date="2019-07" db="EMBL/GenBank/DDBJ databases">
        <title>Genomic Encyclopedia of Type Strains, Phase IV (KMG-IV): sequencing the most valuable type-strain genomes for metagenomic binning, comparative biology and taxonomic classification.</title>
        <authorList>
            <person name="Goeker M."/>
        </authorList>
    </citation>
    <scope>NUCLEOTIDE SEQUENCE [LARGE SCALE GENOMIC DNA]</scope>
    <source>
        <strain evidence="7 8">SS015</strain>
    </source>
</reference>
<sequence>MKKIVVMGAGTMGAGIAQAVAEAGFRVILCDIKEEFVQRGLKVITKNLDRAVEKGKFPPERRAEVLANIQGVVITGGEGGESDCAELADADLVIEAIVENMESKKAVYQDLDRICSAQTILASNTSALSISELAAQTKRPDKVVGMHFFNPANIMKLVEVTAGAATSGETIDTVKAFVEKLGKVPVQVVEAPGFVVNRMLVPLINEAAFIYMEGIASAEDIDTAMRLGAGHPLGPLALADMIGLDVCLAVMETLHEEFGDPKYRPCPVLKKMVRAGFLGRKTGKGFYQY</sequence>
<dbReference type="Proteomes" id="UP000324159">
    <property type="component" value="Unassembled WGS sequence"/>
</dbReference>
<evidence type="ECO:0000256" key="1">
    <source>
        <dbReference type="ARBA" id="ARBA00009463"/>
    </source>
</evidence>
<feature type="binding site" evidence="4">
    <location>
        <position position="150"/>
    </location>
    <ligand>
        <name>NAD(+)</name>
        <dbReference type="ChEBI" id="CHEBI:57540"/>
    </ligand>
</feature>
<accession>A0A5D3WGL1</accession>
<dbReference type="InterPro" id="IPR006180">
    <property type="entry name" value="3-OHacyl-CoA_DH_CS"/>
</dbReference>
<dbReference type="Pfam" id="PF00725">
    <property type="entry name" value="3HCDH"/>
    <property type="match status" value="1"/>
</dbReference>